<accession>A0AAD7IRB2</accession>
<sequence>MSIPGTFSNTLGLSGALSRPLTHPEAERLAYLDCLKFFLATAPSRWDVENGGAGGGQANGGQGGERSSFVFFHFVVISFFLSRLFLCIFLSTLSTLRAFVLYSSLHSSSLFSVQEVLVLGGDGVSRQRMSGQMGRANGDRDQRTPHCAGRADVGLGLCRAVMLLHAMHPPRGPM</sequence>
<dbReference type="AlphaFoldDB" id="A0AAD7IRB2"/>
<keyword evidence="1" id="KW-1133">Transmembrane helix</keyword>
<evidence type="ECO:0000313" key="3">
    <source>
        <dbReference type="Proteomes" id="UP001215598"/>
    </source>
</evidence>
<feature type="transmembrane region" description="Helical" evidence="1">
    <location>
        <begin position="69"/>
        <end position="93"/>
    </location>
</feature>
<protein>
    <submittedName>
        <fullName evidence="2">Uncharacterized protein</fullName>
    </submittedName>
</protein>
<name>A0AAD7IRB2_9AGAR</name>
<dbReference type="Proteomes" id="UP001215598">
    <property type="component" value="Unassembled WGS sequence"/>
</dbReference>
<proteinExistence type="predicted"/>
<reference evidence="2" key="1">
    <citation type="submission" date="2023-03" db="EMBL/GenBank/DDBJ databases">
        <title>Massive genome expansion in bonnet fungi (Mycena s.s.) driven by repeated elements and novel gene families across ecological guilds.</title>
        <authorList>
            <consortium name="Lawrence Berkeley National Laboratory"/>
            <person name="Harder C.B."/>
            <person name="Miyauchi S."/>
            <person name="Viragh M."/>
            <person name="Kuo A."/>
            <person name="Thoen E."/>
            <person name="Andreopoulos B."/>
            <person name="Lu D."/>
            <person name="Skrede I."/>
            <person name="Drula E."/>
            <person name="Henrissat B."/>
            <person name="Morin E."/>
            <person name="Kohler A."/>
            <person name="Barry K."/>
            <person name="LaButti K."/>
            <person name="Morin E."/>
            <person name="Salamov A."/>
            <person name="Lipzen A."/>
            <person name="Mereny Z."/>
            <person name="Hegedus B."/>
            <person name="Baldrian P."/>
            <person name="Stursova M."/>
            <person name="Weitz H."/>
            <person name="Taylor A."/>
            <person name="Grigoriev I.V."/>
            <person name="Nagy L.G."/>
            <person name="Martin F."/>
            <person name="Kauserud H."/>
        </authorList>
    </citation>
    <scope>NUCLEOTIDE SEQUENCE</scope>
    <source>
        <strain evidence="2">CBHHK182m</strain>
    </source>
</reference>
<comment type="caution">
    <text evidence="2">The sequence shown here is derived from an EMBL/GenBank/DDBJ whole genome shotgun (WGS) entry which is preliminary data.</text>
</comment>
<organism evidence="2 3">
    <name type="scientific">Mycena metata</name>
    <dbReference type="NCBI Taxonomy" id="1033252"/>
    <lineage>
        <taxon>Eukaryota</taxon>
        <taxon>Fungi</taxon>
        <taxon>Dikarya</taxon>
        <taxon>Basidiomycota</taxon>
        <taxon>Agaricomycotina</taxon>
        <taxon>Agaricomycetes</taxon>
        <taxon>Agaricomycetidae</taxon>
        <taxon>Agaricales</taxon>
        <taxon>Marasmiineae</taxon>
        <taxon>Mycenaceae</taxon>
        <taxon>Mycena</taxon>
    </lineage>
</organism>
<keyword evidence="1" id="KW-0472">Membrane</keyword>
<keyword evidence="3" id="KW-1185">Reference proteome</keyword>
<keyword evidence="1" id="KW-0812">Transmembrane</keyword>
<evidence type="ECO:0000256" key="1">
    <source>
        <dbReference type="SAM" id="Phobius"/>
    </source>
</evidence>
<gene>
    <name evidence="2" type="ORF">B0H16DRAFT_1848701</name>
</gene>
<dbReference type="EMBL" id="JARKIB010000072">
    <property type="protein sequence ID" value="KAJ7748622.1"/>
    <property type="molecule type" value="Genomic_DNA"/>
</dbReference>
<evidence type="ECO:0000313" key="2">
    <source>
        <dbReference type="EMBL" id="KAJ7748622.1"/>
    </source>
</evidence>